<feature type="region of interest" description="Disordered" evidence="1">
    <location>
        <begin position="146"/>
        <end position="193"/>
    </location>
</feature>
<organism evidence="2">
    <name type="scientific">Eucalyptus grandis</name>
    <name type="common">Flooded gum</name>
    <dbReference type="NCBI Taxonomy" id="71139"/>
    <lineage>
        <taxon>Eukaryota</taxon>
        <taxon>Viridiplantae</taxon>
        <taxon>Streptophyta</taxon>
        <taxon>Embryophyta</taxon>
        <taxon>Tracheophyta</taxon>
        <taxon>Spermatophyta</taxon>
        <taxon>Magnoliopsida</taxon>
        <taxon>eudicotyledons</taxon>
        <taxon>Gunneridae</taxon>
        <taxon>Pentapetalae</taxon>
        <taxon>rosids</taxon>
        <taxon>malvids</taxon>
        <taxon>Myrtales</taxon>
        <taxon>Myrtaceae</taxon>
        <taxon>Myrtoideae</taxon>
        <taxon>Eucalypteae</taxon>
        <taxon>Eucalyptus</taxon>
    </lineage>
</organism>
<dbReference type="PANTHER" id="PTHR34197:SF2">
    <property type="entry name" value="OS04G0591300 PROTEIN"/>
    <property type="match status" value="1"/>
</dbReference>
<dbReference type="InParanoid" id="A0A059CHQ0"/>
<feature type="non-terminal residue" evidence="2">
    <location>
        <position position="1"/>
    </location>
</feature>
<feature type="compositionally biased region" description="Basic and acidic residues" evidence="1">
    <location>
        <begin position="154"/>
        <end position="166"/>
    </location>
</feature>
<feature type="region of interest" description="Disordered" evidence="1">
    <location>
        <begin position="1"/>
        <end position="30"/>
    </location>
</feature>
<name>A0A059CHQ0_EUCGR</name>
<dbReference type="PANTHER" id="PTHR34197">
    <property type="entry name" value="OS04G0591300 PROTEIN"/>
    <property type="match status" value="1"/>
</dbReference>
<dbReference type="FunCoup" id="A0A059CHQ0">
    <property type="interactions" value="19"/>
</dbReference>
<evidence type="ECO:0000256" key="1">
    <source>
        <dbReference type="SAM" id="MobiDB-lite"/>
    </source>
</evidence>
<proteinExistence type="predicted"/>
<dbReference type="Pfam" id="PF05340">
    <property type="entry name" value="DUF740"/>
    <property type="match status" value="1"/>
</dbReference>
<dbReference type="AlphaFoldDB" id="A0A059CHQ0"/>
<reference evidence="2" key="1">
    <citation type="submission" date="2013-07" db="EMBL/GenBank/DDBJ databases">
        <title>The genome of Eucalyptus grandis.</title>
        <authorList>
            <person name="Schmutz J."/>
            <person name="Hayes R."/>
            <person name="Myburg A."/>
            <person name="Tuskan G."/>
            <person name="Grattapaglia D."/>
            <person name="Rokhsar D.S."/>
        </authorList>
    </citation>
    <scope>NUCLEOTIDE SEQUENCE</scope>
    <source>
        <tissue evidence="2">Leaf extractions</tissue>
    </source>
</reference>
<accession>A0A059CHQ0</accession>
<dbReference type="EMBL" id="KK198756">
    <property type="protein sequence ID" value="KCW77958.1"/>
    <property type="molecule type" value="Genomic_DNA"/>
</dbReference>
<dbReference type="Gramene" id="KCW77958">
    <property type="protein sequence ID" value="KCW77958"/>
    <property type="gene ID" value="EUGRSUZ_D02205"/>
</dbReference>
<gene>
    <name evidence="2" type="ORF">EUGRSUZ_D02205</name>
</gene>
<sequence length="267" mass="28905">FGRQKGKQPPLTARRQSSTNRGEKAGGEEVAEEMAAAMYVDEEEVWKCAKHPTRRRRSGICPKCLRERLDGLCPDCANLRPCSCCASLNSSSSSSSSSFSRFFTGEPAGAAVGKVSNLIDSEPSFRRSRSVAVSFFRSRSKFVRDLDANGDGDEGGRRQRPADSPHRTPSFFGLFRRDKSRRAGPGAGAEAAERACGGDYDDAASERATMMRKSRSVAVGSNPLGGVGGGAAPAKGRSWHFPSPMKVFRQPKMTKVMGQERSPLYRG</sequence>
<dbReference type="STRING" id="71139.A0A059CHQ0"/>
<evidence type="ECO:0000313" key="2">
    <source>
        <dbReference type="EMBL" id="KCW77958.1"/>
    </source>
</evidence>
<dbReference type="eggNOG" id="ENOG502S0S0">
    <property type="taxonomic scope" value="Eukaryota"/>
</dbReference>
<feature type="region of interest" description="Disordered" evidence="1">
    <location>
        <begin position="221"/>
        <end position="267"/>
    </location>
</feature>
<dbReference type="OMA" id="EEVWKCA"/>
<dbReference type="InterPro" id="IPR008004">
    <property type="entry name" value="OCTOPUS-like"/>
</dbReference>
<protein>
    <submittedName>
        <fullName evidence="2">Uncharacterized protein</fullName>
    </submittedName>
</protein>